<comment type="caution">
    <text evidence="8">The sequence shown here is derived from an EMBL/GenBank/DDBJ whole genome shotgun (WGS) entry which is preliminary data.</text>
</comment>
<feature type="transmembrane region" description="Helical" evidence="6">
    <location>
        <begin position="238"/>
        <end position="260"/>
    </location>
</feature>
<feature type="transmembrane region" description="Helical" evidence="6">
    <location>
        <begin position="156"/>
        <end position="176"/>
    </location>
</feature>
<feature type="signal peptide" evidence="7">
    <location>
        <begin position="1"/>
        <end position="24"/>
    </location>
</feature>
<keyword evidence="7" id="KW-0732">Signal</keyword>
<keyword evidence="4 6" id="KW-1133">Transmembrane helix</keyword>
<proteinExistence type="inferred from homology"/>
<evidence type="ECO:0000256" key="4">
    <source>
        <dbReference type="ARBA" id="ARBA00022989"/>
    </source>
</evidence>
<keyword evidence="5 6" id="KW-0472">Membrane</keyword>
<protein>
    <submittedName>
        <fullName evidence="8">Transmembrane protein 45B</fullName>
    </submittedName>
</protein>
<dbReference type="InterPro" id="IPR006904">
    <property type="entry name" value="DUF716"/>
</dbReference>
<evidence type="ECO:0000256" key="1">
    <source>
        <dbReference type="ARBA" id="ARBA00004141"/>
    </source>
</evidence>
<accession>A0A199VWM8</accession>
<feature type="chain" id="PRO_5008508482" evidence="7">
    <location>
        <begin position="25"/>
        <end position="299"/>
    </location>
</feature>
<evidence type="ECO:0000313" key="9">
    <source>
        <dbReference type="Proteomes" id="UP000092600"/>
    </source>
</evidence>
<evidence type="ECO:0000256" key="2">
    <source>
        <dbReference type="ARBA" id="ARBA00006948"/>
    </source>
</evidence>
<feature type="transmembrane region" description="Helical" evidence="6">
    <location>
        <begin position="97"/>
        <end position="114"/>
    </location>
</feature>
<evidence type="ECO:0000256" key="3">
    <source>
        <dbReference type="ARBA" id="ARBA00022692"/>
    </source>
</evidence>
<sequence length="299" mass="32773">MGSFKGHVLPGSLFLAVGLWHVWAAVGRYVTDPGSFRVRAWRPVGWFGGRARCLELYVVAGGAFLDMCVELLYSTHLHIFVGPERVLNPAHMNDFEHGGMLLMFFLFGAVALLSEKTRFLPLPEGTLCLIAAAAFSAEFLLFYFHSTTHKGLEGYYHLLLVILIGFCIVTAVAGALFPTIFALDLACGILVTLQGLWFYQTAFTLYGPMMPRGCHLDDGSIACHSHESQVRGELLANFQLFSLVFLVFVFVLGSYAIAAARYGHPDLRRLHAEEAAAQCGSEDRGNGFMQMGLPADVAA</sequence>
<keyword evidence="3 6" id="KW-0812">Transmembrane</keyword>
<gene>
    <name evidence="8" type="ORF">ACMD2_14032</name>
</gene>
<evidence type="ECO:0000256" key="5">
    <source>
        <dbReference type="ARBA" id="ARBA00023136"/>
    </source>
</evidence>
<dbReference type="EMBL" id="LSRQ01000678">
    <property type="protein sequence ID" value="OAY81341.1"/>
    <property type="molecule type" value="Genomic_DNA"/>
</dbReference>
<comment type="subcellular location">
    <subcellularLocation>
        <location evidence="1">Membrane</location>
        <topology evidence="1">Multi-pass membrane protein</topology>
    </subcellularLocation>
</comment>
<dbReference type="PANTHER" id="PTHR47119">
    <property type="entry name" value="PLANT VIRAL-RESPONSE FAMILY PROTEIN"/>
    <property type="match status" value="1"/>
</dbReference>
<feature type="transmembrane region" description="Helical" evidence="6">
    <location>
        <begin position="126"/>
        <end position="144"/>
    </location>
</feature>
<dbReference type="Proteomes" id="UP000092600">
    <property type="component" value="Unassembled WGS sequence"/>
</dbReference>
<organism evidence="8 9">
    <name type="scientific">Ananas comosus</name>
    <name type="common">Pineapple</name>
    <name type="synonym">Ananas ananas</name>
    <dbReference type="NCBI Taxonomy" id="4615"/>
    <lineage>
        <taxon>Eukaryota</taxon>
        <taxon>Viridiplantae</taxon>
        <taxon>Streptophyta</taxon>
        <taxon>Embryophyta</taxon>
        <taxon>Tracheophyta</taxon>
        <taxon>Spermatophyta</taxon>
        <taxon>Magnoliopsida</taxon>
        <taxon>Liliopsida</taxon>
        <taxon>Poales</taxon>
        <taxon>Bromeliaceae</taxon>
        <taxon>Bromelioideae</taxon>
        <taxon>Ananas</taxon>
    </lineage>
</organism>
<evidence type="ECO:0000256" key="6">
    <source>
        <dbReference type="SAM" id="Phobius"/>
    </source>
</evidence>
<dbReference type="PANTHER" id="PTHR47119:SF1">
    <property type="entry name" value="PLANT VIRAL-RESPONSE FAMILY PROTEIN"/>
    <property type="match status" value="1"/>
</dbReference>
<feature type="transmembrane region" description="Helical" evidence="6">
    <location>
        <begin position="181"/>
        <end position="199"/>
    </location>
</feature>
<name>A0A199VWM8_ANACO</name>
<dbReference type="Pfam" id="PF04819">
    <property type="entry name" value="DUF716"/>
    <property type="match status" value="1"/>
</dbReference>
<reference evidence="8 9" key="1">
    <citation type="journal article" date="2016" name="DNA Res.">
        <title>The draft genome of MD-2 pineapple using hybrid error correction of long reads.</title>
        <authorList>
            <person name="Redwan R.M."/>
            <person name="Saidin A."/>
            <person name="Kumar S.V."/>
        </authorList>
    </citation>
    <scope>NUCLEOTIDE SEQUENCE [LARGE SCALE GENOMIC DNA]</scope>
    <source>
        <strain evidence="9">cv. MD2</strain>
        <tissue evidence="8">Leaf</tissue>
    </source>
</reference>
<evidence type="ECO:0000256" key="7">
    <source>
        <dbReference type="SAM" id="SignalP"/>
    </source>
</evidence>
<dbReference type="AlphaFoldDB" id="A0A199VWM8"/>
<dbReference type="GO" id="GO:0016020">
    <property type="term" value="C:membrane"/>
    <property type="evidence" value="ECO:0007669"/>
    <property type="project" value="UniProtKB-SubCell"/>
</dbReference>
<comment type="similarity">
    <text evidence="2">Belongs to the TMEM45 family.</text>
</comment>
<dbReference type="STRING" id="4615.A0A199VWM8"/>
<evidence type="ECO:0000313" key="8">
    <source>
        <dbReference type="EMBL" id="OAY81341.1"/>
    </source>
</evidence>